<dbReference type="GO" id="GO:0043531">
    <property type="term" value="F:ADP binding"/>
    <property type="evidence" value="ECO:0007669"/>
    <property type="project" value="InterPro"/>
</dbReference>
<keyword evidence="16" id="KW-1185">Reference proteome</keyword>
<name>A0A068V3I2_COFCA</name>
<dbReference type="SUPFAM" id="SSF52540">
    <property type="entry name" value="P-loop containing nucleoside triphosphate hydrolases"/>
    <property type="match status" value="1"/>
</dbReference>
<keyword evidence="4" id="KW-0963">Cytoplasm</keyword>
<dbReference type="Gene3D" id="3.80.10.10">
    <property type="entry name" value="Ribonuclease Inhibitor"/>
    <property type="match status" value="1"/>
</dbReference>
<comment type="subcellular location">
    <subcellularLocation>
        <location evidence="2">Cytoplasm</location>
    </subcellularLocation>
</comment>
<evidence type="ECO:0000259" key="12">
    <source>
        <dbReference type="Pfam" id="PF12061"/>
    </source>
</evidence>
<evidence type="ECO:0000313" key="15">
    <source>
        <dbReference type="EMBL" id="CDP15122.1"/>
    </source>
</evidence>
<dbReference type="InParanoid" id="A0A068V3I2"/>
<organism evidence="15 16">
    <name type="scientific">Coffea canephora</name>
    <name type="common">Robusta coffee</name>
    <dbReference type="NCBI Taxonomy" id="49390"/>
    <lineage>
        <taxon>Eukaryota</taxon>
        <taxon>Viridiplantae</taxon>
        <taxon>Streptophyta</taxon>
        <taxon>Embryophyta</taxon>
        <taxon>Tracheophyta</taxon>
        <taxon>Spermatophyta</taxon>
        <taxon>Magnoliopsida</taxon>
        <taxon>eudicotyledons</taxon>
        <taxon>Gunneridae</taxon>
        <taxon>Pentapetalae</taxon>
        <taxon>asterids</taxon>
        <taxon>lamiids</taxon>
        <taxon>Gentianales</taxon>
        <taxon>Rubiaceae</taxon>
        <taxon>Ixoroideae</taxon>
        <taxon>Gardenieae complex</taxon>
        <taxon>Bertiereae - Coffeeae clade</taxon>
        <taxon>Coffeeae</taxon>
        <taxon>Coffea</taxon>
    </lineage>
</organism>
<evidence type="ECO:0000256" key="2">
    <source>
        <dbReference type="ARBA" id="ARBA00004496"/>
    </source>
</evidence>
<keyword evidence="5" id="KW-0433">Leucine-rich repeat</keyword>
<dbReference type="GO" id="GO:0009626">
    <property type="term" value="P:plant-type hypersensitive response"/>
    <property type="evidence" value="ECO:0007669"/>
    <property type="project" value="UniProtKB-KW"/>
</dbReference>
<evidence type="ECO:0000256" key="3">
    <source>
        <dbReference type="ARBA" id="ARBA00008894"/>
    </source>
</evidence>
<dbReference type="Pfam" id="PF12061">
    <property type="entry name" value="NB-LRR"/>
    <property type="match status" value="1"/>
</dbReference>
<evidence type="ECO:0000259" key="13">
    <source>
        <dbReference type="Pfam" id="PF23559"/>
    </source>
</evidence>
<dbReference type="PRINTS" id="PR00364">
    <property type="entry name" value="DISEASERSIST"/>
</dbReference>
<feature type="domain" description="Disease resistance R13L4/SHOC-2-like LRR" evidence="14">
    <location>
        <begin position="970"/>
        <end position="1176"/>
    </location>
</feature>
<dbReference type="InterPro" id="IPR032675">
    <property type="entry name" value="LRR_dom_sf"/>
</dbReference>
<dbReference type="Gramene" id="CDP15122">
    <property type="protein sequence ID" value="CDP15122"/>
    <property type="gene ID" value="GSCOC_T00042702001"/>
</dbReference>
<dbReference type="InterPro" id="IPR044974">
    <property type="entry name" value="Disease_R_plants"/>
</dbReference>
<dbReference type="FunFam" id="1.10.10.10:FF:000322">
    <property type="entry name" value="Probable disease resistance protein At1g63360"/>
    <property type="match status" value="1"/>
</dbReference>
<evidence type="ECO:0000256" key="5">
    <source>
        <dbReference type="ARBA" id="ARBA00022614"/>
    </source>
</evidence>
<comment type="function">
    <text evidence="1">Confers resistance to late blight (Phytophthora infestans) races carrying the avirulence gene Avr1. Resistance proteins guard the plant against pathogens that contain an appropriate avirulence protein via an indirect interaction with this avirulence protein. That triggers a defense system including the hypersensitive response, which restricts the pathogen growth.</text>
</comment>
<evidence type="ECO:0000259" key="11">
    <source>
        <dbReference type="Pfam" id="PF00931"/>
    </source>
</evidence>
<feature type="domain" description="Late blight resistance protein R1A-like N-terminal" evidence="12">
    <location>
        <begin position="105"/>
        <end position="345"/>
    </location>
</feature>
<dbReference type="GO" id="GO:0005737">
    <property type="term" value="C:cytoplasm"/>
    <property type="evidence" value="ECO:0007669"/>
    <property type="project" value="UniProtKB-SubCell"/>
</dbReference>
<dbReference type="Gene3D" id="1.10.10.10">
    <property type="entry name" value="Winged helix-like DNA-binding domain superfamily/Winged helix DNA-binding domain"/>
    <property type="match status" value="1"/>
</dbReference>
<evidence type="ECO:0000256" key="1">
    <source>
        <dbReference type="ARBA" id="ARBA00002074"/>
    </source>
</evidence>
<dbReference type="InterPro" id="IPR055414">
    <property type="entry name" value="LRR_R13L4/SHOC2-like"/>
</dbReference>
<dbReference type="Gene3D" id="1.10.8.430">
    <property type="entry name" value="Helical domain of apoptotic protease-activating factors"/>
    <property type="match status" value="1"/>
</dbReference>
<dbReference type="SUPFAM" id="SSF52058">
    <property type="entry name" value="L domain-like"/>
    <property type="match status" value="1"/>
</dbReference>
<evidence type="ECO:0000256" key="10">
    <source>
        <dbReference type="ARBA" id="ARBA00022840"/>
    </source>
</evidence>
<dbReference type="Pfam" id="PF23559">
    <property type="entry name" value="WHD_DRP"/>
    <property type="match status" value="1"/>
</dbReference>
<dbReference type="Proteomes" id="UP000295252">
    <property type="component" value="Chromosome V"/>
</dbReference>
<dbReference type="Pfam" id="PF00931">
    <property type="entry name" value="NB-ARC"/>
    <property type="match status" value="1"/>
</dbReference>
<dbReference type="GO" id="GO:0005524">
    <property type="term" value="F:ATP binding"/>
    <property type="evidence" value="ECO:0007669"/>
    <property type="project" value="UniProtKB-KW"/>
</dbReference>
<evidence type="ECO:0000256" key="7">
    <source>
        <dbReference type="ARBA" id="ARBA00022737"/>
    </source>
</evidence>
<dbReference type="PANTHER" id="PTHR23155">
    <property type="entry name" value="DISEASE RESISTANCE PROTEIN RP"/>
    <property type="match status" value="1"/>
</dbReference>
<dbReference type="PANTHER" id="PTHR23155:SF1152">
    <property type="entry name" value="AAA+ ATPASE DOMAIN-CONTAINING PROTEIN"/>
    <property type="match status" value="1"/>
</dbReference>
<dbReference type="InterPro" id="IPR042197">
    <property type="entry name" value="Apaf_helical"/>
</dbReference>
<proteinExistence type="inferred from homology"/>
<dbReference type="InterPro" id="IPR027417">
    <property type="entry name" value="P-loop_NTPase"/>
</dbReference>
<keyword evidence="8" id="KW-0547">Nucleotide-binding</keyword>
<dbReference type="EMBL" id="HG739179">
    <property type="protein sequence ID" value="CDP15122.1"/>
    <property type="molecule type" value="Genomic_DNA"/>
</dbReference>
<evidence type="ECO:0000256" key="8">
    <source>
        <dbReference type="ARBA" id="ARBA00022741"/>
    </source>
</evidence>
<evidence type="ECO:0000256" key="4">
    <source>
        <dbReference type="ARBA" id="ARBA00022490"/>
    </source>
</evidence>
<comment type="similarity">
    <text evidence="3">Belongs to the disease resistance NB-LRR family.</text>
</comment>
<dbReference type="Gene3D" id="3.40.50.300">
    <property type="entry name" value="P-loop containing nucleotide triphosphate hydrolases"/>
    <property type="match status" value="1"/>
</dbReference>
<protein>
    <submittedName>
        <fullName evidence="15">Uncharacterized protein</fullName>
    </submittedName>
</protein>
<dbReference type="PhylomeDB" id="A0A068V3I2"/>
<keyword evidence="9" id="KW-0611">Plant defense</keyword>
<dbReference type="InterPro" id="IPR036388">
    <property type="entry name" value="WH-like_DNA-bd_sf"/>
</dbReference>
<evidence type="ECO:0000256" key="6">
    <source>
        <dbReference type="ARBA" id="ARBA00022667"/>
    </source>
</evidence>
<keyword evidence="7" id="KW-0677">Repeat</keyword>
<keyword evidence="6" id="KW-0381">Hypersensitive response</keyword>
<dbReference type="InterPro" id="IPR021929">
    <property type="entry name" value="R1A-like_N"/>
</dbReference>
<keyword evidence="10" id="KW-0067">ATP-binding</keyword>
<feature type="domain" description="NB-ARC" evidence="11">
    <location>
        <begin position="556"/>
        <end position="728"/>
    </location>
</feature>
<reference evidence="16" key="1">
    <citation type="journal article" date="2014" name="Science">
        <title>The coffee genome provides insight into the convergent evolution of caffeine biosynthesis.</title>
        <authorList>
            <person name="Denoeud F."/>
            <person name="Carretero-Paulet L."/>
            <person name="Dereeper A."/>
            <person name="Droc G."/>
            <person name="Guyot R."/>
            <person name="Pietrella M."/>
            <person name="Zheng C."/>
            <person name="Alberti A."/>
            <person name="Anthony F."/>
            <person name="Aprea G."/>
            <person name="Aury J.M."/>
            <person name="Bento P."/>
            <person name="Bernard M."/>
            <person name="Bocs S."/>
            <person name="Campa C."/>
            <person name="Cenci A."/>
            <person name="Combes M.C."/>
            <person name="Crouzillat D."/>
            <person name="Da Silva C."/>
            <person name="Daddiego L."/>
            <person name="De Bellis F."/>
            <person name="Dussert S."/>
            <person name="Garsmeur O."/>
            <person name="Gayraud T."/>
            <person name="Guignon V."/>
            <person name="Jahn K."/>
            <person name="Jamilloux V."/>
            <person name="Joet T."/>
            <person name="Labadie K."/>
            <person name="Lan T."/>
            <person name="Leclercq J."/>
            <person name="Lepelley M."/>
            <person name="Leroy T."/>
            <person name="Li L.T."/>
            <person name="Librado P."/>
            <person name="Lopez L."/>
            <person name="Munoz A."/>
            <person name="Noel B."/>
            <person name="Pallavicini A."/>
            <person name="Perrotta G."/>
            <person name="Poncet V."/>
            <person name="Pot D."/>
            <person name="Priyono X."/>
            <person name="Rigoreau M."/>
            <person name="Rouard M."/>
            <person name="Rozas J."/>
            <person name="Tranchant-Dubreuil C."/>
            <person name="VanBuren R."/>
            <person name="Zhang Q."/>
            <person name="Andrade A.C."/>
            <person name="Argout X."/>
            <person name="Bertrand B."/>
            <person name="de Kochko A."/>
            <person name="Graziosi G."/>
            <person name="Henry R.J."/>
            <person name="Jayarama X."/>
            <person name="Ming R."/>
            <person name="Nagai C."/>
            <person name="Rounsley S."/>
            <person name="Sankoff D."/>
            <person name="Giuliano G."/>
            <person name="Albert V.A."/>
            <person name="Wincker P."/>
            <person name="Lashermes P."/>
        </authorList>
    </citation>
    <scope>NUCLEOTIDE SEQUENCE [LARGE SCALE GENOMIC DNA]</scope>
    <source>
        <strain evidence="16">cv. DH200-94</strain>
    </source>
</reference>
<dbReference type="InterPro" id="IPR002182">
    <property type="entry name" value="NB-ARC"/>
</dbReference>
<feature type="domain" description="Disease resistance protein winged helix" evidence="13">
    <location>
        <begin position="812"/>
        <end position="884"/>
    </location>
</feature>
<evidence type="ECO:0000256" key="9">
    <source>
        <dbReference type="ARBA" id="ARBA00022821"/>
    </source>
</evidence>
<evidence type="ECO:0000259" key="14">
    <source>
        <dbReference type="Pfam" id="PF23598"/>
    </source>
</evidence>
<sequence length="1299" mass="148203">MEIAIDPCSFDNTLRFLESVEINWDLEAPVKVQVHTLKLKARFLKAFFTCTGKWYINNNGLKAILRQVEDVVLSADQELQPLSLNLIPDNLVCSISSALEKLDPIKPLIQEVYALVAQSTRSISSATDAVVGLIDTTLGYLKDLLKYKAQSIANLKKETEALEENLRYLGYLLRVTKKYLPRGHDDRLRDVLIHSEAAADSTACLMYLCLDNNKMDERMMNEVKLQLSYLQHRIEVILPDVRKVYLRAWKASSSLQKSDFSLNEILYLESLGKIKEILQVSVSVETCVMQRINALEDEFKILRDYLMDTSAQEYTDTHPKLKHLFLQIKHVMGRAACVIPSFIDNDVTEDTVRQLDLDARVLLEEFKVIKQEARDIYDSISPKSQRTKFPTTNELGFVDFVIQNVKQLLHSKDDFIALLWHQIEMVHDHILSMRGDFIEIAKHPREHQDLKDPWTRFKDVVYHIDYVVDSFLIKDQPLWYHKLGLFYAIEDIKIISREVSDIKDRTMNHVAALKFSSNVAGISSQANSGEFQVLSRSIYGAGNEANKPGDFVELFEDEAKKIMEQLTNGIMPLQILSVMGIPGIGKTTLVHSIFENPSVLLHFHVRARCCVTQVYQKRRLLLEVLQQVSKVSYKVLGMTDDRLALKLYQSLKGKRYLIFVDDLWDIWPWNDMKASFPDDNNGSRIVFTSRFHNITSQITTNSITIFLNPISDLSSWELLQVKLFKQESCPQELFGIGQQIAANCKGLPIAVDLIAGLLGTKDRKKESWKQIANGLNAHLLEDQNGQCMGMLELSYDNLPNHLKPCFLYFGTFCEDIEVPTSKLIRLWIAEGFVELQKDDKGSLEGAAQKYLNDLIARSLVIISKKGSRGGVKASRVHDLLRDFALAKAKEESFLLTTNGFEQLSSVGDSFYEPYRLSINSGSDYFPRSSLNPAHLAGITQIQLYFGLPLPACHVYQKHVAMGVNPCPRTRSMVYRGSILRKVSFSFDNFKLLRVLDIWAIDIDYCPNIFELVNLRFLSLNHYRRKSIPPEIGNLRNLETLMLGKNHKIDVPTTVWNLVKLKHLLIRGSYTLPPCSQEFLEKPFKLHSLQSLSTPDLAFGEDTEQILRGLCNLRKLSCRFLYSWDYTSNCIQFPNLDFLTQLESLKVAYRGKALHKVQSCKFSFPANVKKLTLSGFCLPWTEISSIGNLPNLQVLKLLDDAFEGTTWDMNEGEFLNLSFLKLERLQLLHWNAFEDHLPSLETVVLVNCKKLVEIPPCLGDIPTLQRVELRGCSHSCRCSLGVIKERQIEMGNEELAVTLG</sequence>
<evidence type="ECO:0000313" key="16">
    <source>
        <dbReference type="Proteomes" id="UP000295252"/>
    </source>
</evidence>
<accession>A0A068V3I2</accession>
<gene>
    <name evidence="15" type="ORF">GSCOC_T00042702001</name>
</gene>
<dbReference type="InterPro" id="IPR058922">
    <property type="entry name" value="WHD_DRP"/>
</dbReference>
<dbReference type="Pfam" id="PF23598">
    <property type="entry name" value="LRR_14"/>
    <property type="match status" value="1"/>
</dbReference>